<dbReference type="KEGG" id="aser:Asera_15880"/>
<dbReference type="OrthoDB" id="3698093at2"/>
<dbReference type="Proteomes" id="UP000680750">
    <property type="component" value="Chromosome"/>
</dbReference>
<proteinExistence type="predicted"/>
<sequence length="77" mass="8141">MTLALATDATTVTRIEIADHVESAFAAGAATRADLLTAARSTGARPALLAVLGDLPDRPYAELRQLWTDLPEVPIAR</sequence>
<name>A0A810KW82_9ACTN</name>
<dbReference type="Pfam" id="PF11387">
    <property type="entry name" value="DUF2795"/>
    <property type="match status" value="1"/>
</dbReference>
<protein>
    <recommendedName>
        <fullName evidence="3">DUF2795 domain-containing protein</fullName>
    </recommendedName>
</protein>
<organism evidence="1 2">
    <name type="scientific">Actinocatenispora sera</name>
    <dbReference type="NCBI Taxonomy" id="390989"/>
    <lineage>
        <taxon>Bacteria</taxon>
        <taxon>Bacillati</taxon>
        <taxon>Actinomycetota</taxon>
        <taxon>Actinomycetes</taxon>
        <taxon>Micromonosporales</taxon>
        <taxon>Micromonosporaceae</taxon>
        <taxon>Actinocatenispora</taxon>
    </lineage>
</organism>
<dbReference type="RefSeq" id="WP_030447759.1">
    <property type="nucleotide sequence ID" value="NZ_AP023354.1"/>
</dbReference>
<accession>A0A810KW82</accession>
<dbReference type="InterPro" id="IPR021527">
    <property type="entry name" value="DUF2795"/>
</dbReference>
<gene>
    <name evidence="1" type="ORF">Asera_15880</name>
</gene>
<evidence type="ECO:0008006" key="3">
    <source>
        <dbReference type="Google" id="ProtNLM"/>
    </source>
</evidence>
<dbReference type="AlphaFoldDB" id="A0A810KW82"/>
<reference evidence="1" key="1">
    <citation type="submission" date="2020-08" db="EMBL/GenBank/DDBJ databases">
        <title>Whole genome shotgun sequence of Actinocatenispora sera NBRC 101916.</title>
        <authorList>
            <person name="Komaki H."/>
            <person name="Tamura T."/>
        </authorList>
    </citation>
    <scope>NUCLEOTIDE SEQUENCE</scope>
    <source>
        <strain evidence="1">NBRC 101916</strain>
    </source>
</reference>
<keyword evidence="2" id="KW-1185">Reference proteome</keyword>
<dbReference type="EMBL" id="AP023354">
    <property type="protein sequence ID" value="BCJ27480.1"/>
    <property type="molecule type" value="Genomic_DNA"/>
</dbReference>
<evidence type="ECO:0000313" key="1">
    <source>
        <dbReference type="EMBL" id="BCJ27480.1"/>
    </source>
</evidence>
<evidence type="ECO:0000313" key="2">
    <source>
        <dbReference type="Proteomes" id="UP000680750"/>
    </source>
</evidence>